<reference evidence="2 3" key="1">
    <citation type="journal article" date="2020" name="Microorganisms">
        <title>Reliable Identification of Environmental Pseudomonas Isolates Using the rpoD Gene.</title>
        <authorList>
            <consortium name="The Broad Institute Genome Sequencing Platform"/>
            <person name="Girard L."/>
            <person name="Lood C."/>
            <person name="Rokni-Zadeh H."/>
            <person name="van Noort V."/>
            <person name="Lavigne R."/>
            <person name="De Mot R."/>
        </authorList>
    </citation>
    <scope>NUCLEOTIDE SEQUENCE [LARGE SCALE GENOMIC DNA]</scope>
    <source>
        <strain evidence="2 3">RW8P3</strain>
    </source>
</reference>
<dbReference type="AlphaFoldDB" id="A0A9E6PGG0"/>
<keyword evidence="1" id="KW-0472">Membrane</keyword>
<feature type="transmembrane region" description="Helical" evidence="1">
    <location>
        <begin position="122"/>
        <end position="144"/>
    </location>
</feature>
<protein>
    <recommendedName>
        <fullName evidence="4">DUF1640 domain-containing protein</fullName>
    </recommendedName>
</protein>
<gene>
    <name evidence="2" type="ORF">HU752_021000</name>
</gene>
<dbReference type="Proteomes" id="UP000634530">
    <property type="component" value="Chromosome"/>
</dbReference>
<dbReference type="EMBL" id="CP077093">
    <property type="protein sequence ID" value="QXI26407.1"/>
    <property type="molecule type" value="Genomic_DNA"/>
</dbReference>
<organism evidence="2 3">
    <name type="scientific">Pseudomonas vanderleydeniana</name>
    <dbReference type="NCBI Taxonomy" id="2745495"/>
    <lineage>
        <taxon>Bacteria</taxon>
        <taxon>Pseudomonadati</taxon>
        <taxon>Pseudomonadota</taxon>
        <taxon>Gammaproteobacteria</taxon>
        <taxon>Pseudomonadales</taxon>
        <taxon>Pseudomonadaceae</taxon>
        <taxon>Pseudomonas</taxon>
    </lineage>
</organism>
<keyword evidence="3" id="KW-1185">Reference proteome</keyword>
<dbReference type="KEGG" id="pvw:HU752_021000"/>
<accession>A0A9E6PGG0</accession>
<dbReference type="RefSeq" id="WP_186675799.1">
    <property type="nucleotide sequence ID" value="NZ_CP077093.1"/>
</dbReference>
<evidence type="ECO:0008006" key="4">
    <source>
        <dbReference type="Google" id="ProtNLM"/>
    </source>
</evidence>
<evidence type="ECO:0000313" key="2">
    <source>
        <dbReference type="EMBL" id="QXI26407.1"/>
    </source>
</evidence>
<keyword evidence="1" id="KW-0812">Transmembrane</keyword>
<name>A0A9E6PGG0_9PSED</name>
<evidence type="ECO:0000256" key="1">
    <source>
        <dbReference type="SAM" id="Phobius"/>
    </source>
</evidence>
<reference evidence="2 3" key="2">
    <citation type="journal article" date="2021" name="Microorganisms">
        <title>The Ever-Expanding Pseudomonas Genus: Description of 43 New Species and Partition of the Pseudomonas putida Group.</title>
        <authorList>
            <person name="Girard L."/>
            <person name="Lood C."/>
            <person name="Hofte M."/>
            <person name="Vandamme P."/>
            <person name="Rokni-Zadeh H."/>
            <person name="van Noort V."/>
            <person name="Lavigne R."/>
            <person name="De Mot R."/>
        </authorList>
    </citation>
    <scope>NUCLEOTIDE SEQUENCE [LARGE SCALE GENOMIC DNA]</scope>
    <source>
        <strain evidence="2 3">RW8P3</strain>
    </source>
</reference>
<proteinExistence type="predicted"/>
<evidence type="ECO:0000313" key="3">
    <source>
        <dbReference type="Proteomes" id="UP000634530"/>
    </source>
</evidence>
<sequence>MNPETTLYKTQAKSNVTKQNAMSIIASLDEAMTSAFARKIDLQVLRTELKNELRVLRSEMKTDRVVLKSELKTDLIGLRSELKEDIIQVRFDPTVMRVERKTQITKPQTIGENPLKGVIDGFTLYVCIITAACLVLIHAVLNYLP</sequence>
<keyword evidence="1" id="KW-1133">Transmembrane helix</keyword>